<organism evidence="1 2">
    <name type="scientific">Arachnia rubra</name>
    <dbReference type="NCBI Taxonomy" id="1547448"/>
    <lineage>
        <taxon>Bacteria</taxon>
        <taxon>Bacillati</taxon>
        <taxon>Actinomycetota</taxon>
        <taxon>Actinomycetes</taxon>
        <taxon>Propionibacteriales</taxon>
        <taxon>Propionibacteriaceae</taxon>
        <taxon>Arachnia</taxon>
    </lineage>
</organism>
<dbReference type="RefSeq" id="WP_212323691.1">
    <property type="nucleotide sequence ID" value="NZ_AP024463.1"/>
</dbReference>
<proteinExistence type="predicted"/>
<dbReference type="Proteomes" id="UP000678513">
    <property type="component" value="Chromosome"/>
</dbReference>
<sequence>MARSTAIARTATPEAQERVAFAEAALAVAGHQVTDPVVRDLMDQVAHDNMTGDQAIEALRRHIQR</sequence>
<evidence type="ECO:0000313" key="1">
    <source>
        <dbReference type="EMBL" id="QUC08138.1"/>
    </source>
</evidence>
<keyword evidence="2" id="KW-1185">Reference proteome</keyword>
<reference evidence="1 2" key="1">
    <citation type="submission" date="2021-03" db="EMBL/GenBank/DDBJ databases">
        <title>Human Oral Microbial Genomes.</title>
        <authorList>
            <person name="Johnston C.D."/>
            <person name="Chen T."/>
            <person name="Dewhirst F.E."/>
        </authorList>
    </citation>
    <scope>NUCLEOTIDE SEQUENCE [LARGE SCALE GENOMIC DNA]</scope>
    <source>
        <strain evidence="1 2">DSMZ 100122</strain>
    </source>
</reference>
<protein>
    <recommendedName>
        <fullName evidence="3">Antitoxin VbhA domain-containing protein</fullName>
    </recommendedName>
</protein>
<dbReference type="EMBL" id="CP072384">
    <property type="protein sequence ID" value="QUC08138.1"/>
    <property type="molecule type" value="Genomic_DNA"/>
</dbReference>
<name>A0ABX7Y6L5_9ACTN</name>
<evidence type="ECO:0000313" key="2">
    <source>
        <dbReference type="Proteomes" id="UP000678513"/>
    </source>
</evidence>
<gene>
    <name evidence="1" type="ORF">J5A65_14755</name>
</gene>
<accession>A0ABX7Y6L5</accession>
<evidence type="ECO:0008006" key="3">
    <source>
        <dbReference type="Google" id="ProtNLM"/>
    </source>
</evidence>